<organism evidence="2 3">
    <name type="scientific">Rhodonellum psychrophilum GCM71 = DSM 17998</name>
    <dbReference type="NCBI Taxonomy" id="1123057"/>
    <lineage>
        <taxon>Bacteria</taxon>
        <taxon>Pseudomonadati</taxon>
        <taxon>Bacteroidota</taxon>
        <taxon>Cytophagia</taxon>
        <taxon>Cytophagales</taxon>
        <taxon>Cytophagaceae</taxon>
        <taxon>Rhodonellum</taxon>
    </lineage>
</organism>
<proteinExistence type="predicted"/>
<name>U5C8V4_9BACT</name>
<dbReference type="EMBL" id="AWXR01000003">
    <property type="protein sequence ID" value="ERM84647.1"/>
    <property type="molecule type" value="Genomic_DNA"/>
</dbReference>
<keyword evidence="3" id="KW-1185">Reference proteome</keyword>
<reference evidence="2 3" key="1">
    <citation type="journal article" date="2013" name="Genome Announc.">
        <title>Draft Genome Sequence of the Psychrophilic and Alkaliphilic Rhodonellum psychrophilum Strain GCM71T.</title>
        <authorList>
            <person name="Hauptmann A.L."/>
            <person name="Glaring M.A."/>
            <person name="Hallin P.F."/>
            <person name="Prieme A."/>
            <person name="Stougaard P."/>
        </authorList>
    </citation>
    <scope>NUCLEOTIDE SEQUENCE [LARGE SCALE GENOMIC DNA]</scope>
    <source>
        <strain evidence="2 3">GCM71</strain>
    </source>
</reference>
<protein>
    <submittedName>
        <fullName evidence="2">Uncharacterized protein</fullName>
    </submittedName>
</protein>
<dbReference type="Proteomes" id="UP000016843">
    <property type="component" value="Unassembled WGS sequence"/>
</dbReference>
<gene>
    <name evidence="2" type="ORF">P872_24840</name>
</gene>
<evidence type="ECO:0000313" key="2">
    <source>
        <dbReference type="EMBL" id="ERM84647.1"/>
    </source>
</evidence>
<dbReference type="AlphaFoldDB" id="U5C8V4"/>
<comment type="caution">
    <text evidence="2">The sequence shown here is derived from an EMBL/GenBank/DDBJ whole genome shotgun (WGS) entry which is preliminary data.</text>
</comment>
<accession>U5C8V4</accession>
<feature type="region of interest" description="Disordered" evidence="1">
    <location>
        <begin position="1"/>
        <end position="22"/>
    </location>
</feature>
<evidence type="ECO:0000256" key="1">
    <source>
        <dbReference type="SAM" id="MobiDB-lite"/>
    </source>
</evidence>
<sequence length="78" mass="8965">MTGIGSISFLSSEQAKNKRPDTKVKSKIFSFKFLVRSIFFKAYTRVFPKLDWAKKEPFQFLGTVQPSTMKKSIKPSNI</sequence>
<evidence type="ECO:0000313" key="3">
    <source>
        <dbReference type="Proteomes" id="UP000016843"/>
    </source>
</evidence>